<evidence type="ECO:0000313" key="1">
    <source>
        <dbReference type="EMBL" id="KAA6376566.1"/>
    </source>
</evidence>
<name>A0A5J4V0R2_9EUKA</name>
<proteinExistence type="predicted"/>
<evidence type="ECO:0000313" key="2">
    <source>
        <dbReference type="Proteomes" id="UP000324800"/>
    </source>
</evidence>
<comment type="caution">
    <text evidence="1">The sequence shown here is derived from an EMBL/GenBank/DDBJ whole genome shotgun (WGS) entry which is preliminary data.</text>
</comment>
<dbReference type="AlphaFoldDB" id="A0A5J4V0R2"/>
<protein>
    <submittedName>
        <fullName evidence="1">Uncharacterized protein</fullName>
    </submittedName>
</protein>
<gene>
    <name evidence="1" type="ORF">EZS28_027908</name>
</gene>
<reference evidence="1 2" key="1">
    <citation type="submission" date="2019-03" db="EMBL/GenBank/DDBJ databases">
        <title>Single cell metagenomics reveals metabolic interactions within the superorganism composed of flagellate Streblomastix strix and complex community of Bacteroidetes bacteria on its surface.</title>
        <authorList>
            <person name="Treitli S.C."/>
            <person name="Kolisko M."/>
            <person name="Husnik F."/>
            <person name="Keeling P."/>
            <person name="Hampl V."/>
        </authorList>
    </citation>
    <scope>NUCLEOTIDE SEQUENCE [LARGE SCALE GENOMIC DNA]</scope>
    <source>
        <strain evidence="1">ST1C</strain>
    </source>
</reference>
<accession>A0A5J4V0R2</accession>
<sequence>MQQKFDYLLLKLNPEKIAEFINELQALNKVQKIYVNLTQDRVRKFKYRAECVNKMTTENFAAVHADADADEFLRPSDKSNKQRPAIIIVQQDVKIVENEKDYYIAESDSQLK</sequence>
<dbReference type="Proteomes" id="UP000324800">
    <property type="component" value="Unassembled WGS sequence"/>
</dbReference>
<dbReference type="EMBL" id="SNRW01010437">
    <property type="protein sequence ID" value="KAA6376566.1"/>
    <property type="molecule type" value="Genomic_DNA"/>
</dbReference>
<organism evidence="1 2">
    <name type="scientific">Streblomastix strix</name>
    <dbReference type="NCBI Taxonomy" id="222440"/>
    <lineage>
        <taxon>Eukaryota</taxon>
        <taxon>Metamonada</taxon>
        <taxon>Preaxostyla</taxon>
        <taxon>Oxymonadida</taxon>
        <taxon>Streblomastigidae</taxon>
        <taxon>Streblomastix</taxon>
    </lineage>
</organism>